<gene>
    <name evidence="4" type="ORF">GTP81_17655</name>
</gene>
<dbReference type="InterPro" id="IPR000182">
    <property type="entry name" value="GNAT_dom"/>
</dbReference>
<dbReference type="Proteomes" id="UP000484875">
    <property type="component" value="Unassembled WGS sequence"/>
</dbReference>
<dbReference type="PROSITE" id="PS51186">
    <property type="entry name" value="GNAT"/>
    <property type="match status" value="1"/>
</dbReference>
<dbReference type="AlphaFoldDB" id="A0A845HJM6"/>
<evidence type="ECO:0000256" key="1">
    <source>
        <dbReference type="ARBA" id="ARBA00022679"/>
    </source>
</evidence>
<dbReference type="InterPro" id="IPR050832">
    <property type="entry name" value="Bact_Acetyltransf"/>
</dbReference>
<feature type="domain" description="N-acetyltransferase" evidence="3">
    <location>
        <begin position="1"/>
        <end position="156"/>
    </location>
</feature>
<dbReference type="InterPro" id="IPR016181">
    <property type="entry name" value="Acyl_CoA_acyltransferase"/>
</dbReference>
<evidence type="ECO:0000313" key="5">
    <source>
        <dbReference type="Proteomes" id="UP000484875"/>
    </source>
</evidence>
<organism evidence="4 5">
    <name type="scientific">Duganella vulcania</name>
    <dbReference type="NCBI Taxonomy" id="2692166"/>
    <lineage>
        <taxon>Bacteria</taxon>
        <taxon>Pseudomonadati</taxon>
        <taxon>Pseudomonadota</taxon>
        <taxon>Betaproteobacteria</taxon>
        <taxon>Burkholderiales</taxon>
        <taxon>Oxalobacteraceae</taxon>
        <taxon>Telluria group</taxon>
        <taxon>Duganella</taxon>
    </lineage>
</organism>
<dbReference type="Gene3D" id="3.40.630.30">
    <property type="match status" value="1"/>
</dbReference>
<dbReference type="SUPFAM" id="SSF55729">
    <property type="entry name" value="Acyl-CoA N-acyltransferases (Nat)"/>
    <property type="match status" value="1"/>
</dbReference>
<proteinExistence type="predicted"/>
<keyword evidence="1 4" id="KW-0808">Transferase</keyword>
<dbReference type="CDD" id="cd04301">
    <property type="entry name" value="NAT_SF"/>
    <property type="match status" value="1"/>
</dbReference>
<protein>
    <submittedName>
        <fullName evidence="4">GNAT family N-acetyltransferase</fullName>
    </submittedName>
</protein>
<dbReference type="Pfam" id="PF00583">
    <property type="entry name" value="Acetyltransf_1"/>
    <property type="match status" value="1"/>
</dbReference>
<keyword evidence="2" id="KW-0012">Acyltransferase</keyword>
<keyword evidence="5" id="KW-1185">Reference proteome</keyword>
<evidence type="ECO:0000256" key="2">
    <source>
        <dbReference type="ARBA" id="ARBA00023315"/>
    </source>
</evidence>
<evidence type="ECO:0000259" key="3">
    <source>
        <dbReference type="PROSITE" id="PS51186"/>
    </source>
</evidence>
<dbReference type="PANTHER" id="PTHR43877:SF2">
    <property type="entry name" value="AMINOALKYLPHOSPHONATE N-ACETYLTRANSFERASE-RELATED"/>
    <property type="match status" value="1"/>
</dbReference>
<dbReference type="RefSeq" id="WP_161091116.1">
    <property type="nucleotide sequence ID" value="NZ_WWCV01000031.1"/>
</dbReference>
<name>A0A845HJM6_9BURK</name>
<dbReference type="PANTHER" id="PTHR43877">
    <property type="entry name" value="AMINOALKYLPHOSPHONATE N-ACETYLTRANSFERASE-RELATED-RELATED"/>
    <property type="match status" value="1"/>
</dbReference>
<comment type="caution">
    <text evidence="4">The sequence shown here is derived from an EMBL/GenBank/DDBJ whole genome shotgun (WGS) entry which is preliminary data.</text>
</comment>
<evidence type="ECO:0000313" key="4">
    <source>
        <dbReference type="EMBL" id="MYN18577.1"/>
    </source>
</evidence>
<dbReference type="EMBL" id="WWCV01000031">
    <property type="protein sequence ID" value="MYN18577.1"/>
    <property type="molecule type" value="Genomic_DNA"/>
</dbReference>
<accession>A0A845HJM6</accession>
<sequence>MNIRKALASDAQAIFDLRNRSIRCLCKGFYQDDLLFRWTEEVGPSSEFVEFVSHLMYVAESSDRVIGCGAVSLLDGKVDAVFVDPDHAGNGIGRKVMQLLEEIAVEGGSTKTLHLEATLNATPFYAKLGFSVDSASLYISPRGFSLECIKMSKNLHNR</sequence>
<dbReference type="GO" id="GO:0016747">
    <property type="term" value="F:acyltransferase activity, transferring groups other than amino-acyl groups"/>
    <property type="evidence" value="ECO:0007669"/>
    <property type="project" value="InterPro"/>
</dbReference>
<reference evidence="4 5" key="1">
    <citation type="submission" date="2019-12" db="EMBL/GenBank/DDBJ databases">
        <title>Novel species isolated from a subtropical stream in China.</title>
        <authorList>
            <person name="Lu H."/>
        </authorList>
    </citation>
    <scope>NUCLEOTIDE SEQUENCE [LARGE SCALE GENOMIC DNA]</scope>
    <source>
        <strain evidence="4 5">FT107W</strain>
    </source>
</reference>